<accession>A0A645EGB6</accession>
<reference evidence="1" key="1">
    <citation type="submission" date="2019-08" db="EMBL/GenBank/DDBJ databases">
        <authorList>
            <person name="Kucharzyk K."/>
            <person name="Murdoch R.W."/>
            <person name="Higgins S."/>
            <person name="Loffler F."/>
        </authorList>
    </citation>
    <scope>NUCLEOTIDE SEQUENCE</scope>
</reference>
<comment type="caution">
    <text evidence="1">The sequence shown here is derived from an EMBL/GenBank/DDBJ whole genome shotgun (WGS) entry which is preliminary data.</text>
</comment>
<dbReference type="AlphaFoldDB" id="A0A645EGB6"/>
<protein>
    <submittedName>
        <fullName evidence="1">Uncharacterized protein</fullName>
    </submittedName>
</protein>
<evidence type="ECO:0000313" key="1">
    <source>
        <dbReference type="EMBL" id="MPN00169.1"/>
    </source>
</evidence>
<name>A0A645EGB6_9ZZZZ</name>
<dbReference type="EMBL" id="VSSQ01046206">
    <property type="protein sequence ID" value="MPN00169.1"/>
    <property type="molecule type" value="Genomic_DNA"/>
</dbReference>
<organism evidence="1">
    <name type="scientific">bioreactor metagenome</name>
    <dbReference type="NCBI Taxonomy" id="1076179"/>
    <lineage>
        <taxon>unclassified sequences</taxon>
        <taxon>metagenomes</taxon>
        <taxon>ecological metagenomes</taxon>
    </lineage>
</organism>
<sequence length="98" mass="10390">MQGPQHELVPVLAGAAGHVPGVGVFTHQFPAGDGHLQQQPRKIAGEHQVAAAAEDETALARRHRSQLGRIGHLQVMRRAAGQGEGVEGGEVDLGMRRH</sequence>
<proteinExistence type="predicted"/>
<gene>
    <name evidence="1" type="ORF">SDC9_147363</name>
</gene>